<evidence type="ECO:0008006" key="6">
    <source>
        <dbReference type="Google" id="ProtNLM"/>
    </source>
</evidence>
<dbReference type="PANTHER" id="PTHR43383:SF2">
    <property type="entry name" value="AMIDOHYDROLASE 2 FAMILY PROTEIN"/>
    <property type="match status" value="1"/>
</dbReference>
<feature type="compositionally biased region" description="Polar residues" evidence="3">
    <location>
        <begin position="260"/>
        <end position="291"/>
    </location>
</feature>
<dbReference type="InterPro" id="IPR023827">
    <property type="entry name" value="Peptidase_S8_Asp-AS"/>
</dbReference>
<name>A0ABN5VW44_9ACTN</name>
<proteinExistence type="inferred from homology"/>
<dbReference type="RefSeq" id="WP_286257749.1">
    <property type="nucleotide sequence ID" value="NZ_AP018448.1"/>
</dbReference>
<dbReference type="EMBL" id="AP018448">
    <property type="protein sequence ID" value="BBC37440.1"/>
    <property type="molecule type" value="Genomic_DNA"/>
</dbReference>
<dbReference type="Gene3D" id="3.20.20.140">
    <property type="entry name" value="Metal-dependent hydrolases"/>
    <property type="match status" value="2"/>
</dbReference>
<comment type="similarity">
    <text evidence="1">Belongs to the peptidase S8 family.</text>
</comment>
<dbReference type="Proteomes" id="UP001321542">
    <property type="component" value="Chromosome"/>
</dbReference>
<feature type="compositionally biased region" description="Low complexity" evidence="3">
    <location>
        <begin position="249"/>
        <end position="258"/>
    </location>
</feature>
<evidence type="ECO:0000256" key="3">
    <source>
        <dbReference type="SAM" id="MobiDB-lite"/>
    </source>
</evidence>
<sequence length="451" mass="46963">MIETPSLVDQYCHGVLRTELGLGTFEAQLARSEGPPAAGTTFFDTQTGFAVRRWCPPLLGLEPHCTPARYLARRRELGVLESGRRLLRGSGITTYLVDTGLPGDLTGPDEMASTGNADAHEIVRLELLAEQVADTSGTVESFLANLAESVHAAAAGAVAFASVAGVRHGLALAPEPPGPGEVRGAAGRWLAHRPVGGSLTDPVLLRHLLWIAVASGRPLQLHAGLGRVAKVPPAPRRLAHSPALGFARAGGIPAAGPGESPSTSRTGASARHTGSTLPHSRLPSSGETPMTPQGPHSGWTTGLPRYALDAPTPRIDHTDPVLLTDFARATAGLGTDLVLLHGYPYHRHAAHLAAAFPHVYADLGAELVRTGARATGVLAEVLELAPFGKLLFSSGAGGLPELHVVGARLFREALARVLGTWVAEGAWSLADAQRVAGLIAAGNARRVYGLE</sequence>
<dbReference type="PROSITE" id="PS00136">
    <property type="entry name" value="SUBTILASE_ASP"/>
    <property type="match status" value="1"/>
</dbReference>
<dbReference type="PANTHER" id="PTHR43383">
    <property type="entry name" value="NODULIN 6"/>
    <property type="match status" value="1"/>
</dbReference>
<evidence type="ECO:0000256" key="1">
    <source>
        <dbReference type="ARBA" id="ARBA00011073"/>
    </source>
</evidence>
<accession>A0ABN5VW44</accession>
<evidence type="ECO:0000256" key="2">
    <source>
        <dbReference type="ARBA" id="ARBA00022801"/>
    </source>
</evidence>
<protein>
    <recommendedName>
        <fullName evidence="6">Amidohydrolase</fullName>
    </recommendedName>
</protein>
<gene>
    <name evidence="4" type="ORF">SGFS_087340</name>
</gene>
<reference evidence="4 5" key="2">
    <citation type="journal article" date="2023" name="ChemBioChem">
        <title>Acyltransferase Domain Exchange between Two Independent Type I Polyketide Synthases in the Same Producer Strain of Macrolide Antibiotics.</title>
        <authorList>
            <person name="Kudo F."/>
            <person name="Kishikawa K."/>
            <person name="Tsuboi K."/>
            <person name="Kido T."/>
            <person name="Usui T."/>
            <person name="Hashimoto J."/>
            <person name="Shin-Ya K."/>
            <person name="Miyanaga A."/>
            <person name="Eguchi T."/>
        </authorList>
    </citation>
    <scope>NUCLEOTIDE SEQUENCE [LARGE SCALE GENOMIC DNA]</scope>
    <source>
        <strain evidence="4 5">A-8890</strain>
    </source>
</reference>
<feature type="region of interest" description="Disordered" evidence="3">
    <location>
        <begin position="249"/>
        <end position="301"/>
    </location>
</feature>
<dbReference type="SUPFAM" id="SSF51556">
    <property type="entry name" value="Metallo-dependent hydrolases"/>
    <property type="match status" value="1"/>
</dbReference>
<organism evidence="4 5">
    <name type="scientific">Streptomyces graminofaciens</name>
    <dbReference type="NCBI Taxonomy" id="68212"/>
    <lineage>
        <taxon>Bacteria</taxon>
        <taxon>Bacillati</taxon>
        <taxon>Actinomycetota</taxon>
        <taxon>Actinomycetes</taxon>
        <taxon>Kitasatosporales</taxon>
        <taxon>Streptomycetaceae</taxon>
        <taxon>Streptomyces</taxon>
    </lineage>
</organism>
<reference evidence="4 5" key="1">
    <citation type="journal article" date="2010" name="ChemBioChem">
        <title>Cloning and characterization of the biosynthetic gene cluster of 16-membered macrolide antibiotic FD-891: involvement of a dual functional cytochrome P450 monooxygenase catalyzing epoxidation and hydroxylation.</title>
        <authorList>
            <person name="Kudo F."/>
            <person name="Motegi A."/>
            <person name="Mizoue K."/>
            <person name="Eguchi T."/>
        </authorList>
    </citation>
    <scope>NUCLEOTIDE SEQUENCE [LARGE SCALE GENOMIC DNA]</scope>
    <source>
        <strain evidence="4 5">A-8890</strain>
    </source>
</reference>
<keyword evidence="2" id="KW-0378">Hydrolase</keyword>
<keyword evidence="5" id="KW-1185">Reference proteome</keyword>
<evidence type="ECO:0000313" key="4">
    <source>
        <dbReference type="EMBL" id="BBC37440.1"/>
    </source>
</evidence>
<dbReference type="InterPro" id="IPR032466">
    <property type="entry name" value="Metal_Hydrolase"/>
</dbReference>
<evidence type="ECO:0000313" key="5">
    <source>
        <dbReference type="Proteomes" id="UP001321542"/>
    </source>
</evidence>